<proteinExistence type="predicted"/>
<evidence type="ECO:0000256" key="1">
    <source>
        <dbReference type="ARBA" id="ARBA00023002"/>
    </source>
</evidence>
<dbReference type="GO" id="GO:0016903">
    <property type="term" value="F:oxidoreductase activity, acting on the aldehyde or oxo group of donors"/>
    <property type="evidence" value="ECO:0007669"/>
    <property type="project" value="InterPro"/>
</dbReference>
<evidence type="ECO:0000259" key="2">
    <source>
        <dbReference type="Pfam" id="PF01558"/>
    </source>
</evidence>
<keyword evidence="1" id="KW-0560">Oxidoreductase</keyword>
<dbReference type="InterPro" id="IPR019752">
    <property type="entry name" value="Pyrv/ketoisovalerate_OxRed_cat"/>
</dbReference>
<dbReference type="Pfam" id="PF01558">
    <property type="entry name" value="POR"/>
    <property type="match status" value="1"/>
</dbReference>
<organism evidence="3">
    <name type="scientific">marine metagenome</name>
    <dbReference type="NCBI Taxonomy" id="408172"/>
    <lineage>
        <taxon>unclassified sequences</taxon>
        <taxon>metagenomes</taxon>
        <taxon>ecological metagenomes</taxon>
    </lineage>
</organism>
<dbReference type="EMBL" id="UINC01174832">
    <property type="protein sequence ID" value="SVD81157.1"/>
    <property type="molecule type" value="Genomic_DNA"/>
</dbReference>
<dbReference type="SUPFAM" id="SSF53323">
    <property type="entry name" value="Pyruvate-ferredoxin oxidoreductase, PFOR, domain III"/>
    <property type="match status" value="1"/>
</dbReference>
<dbReference type="AlphaFoldDB" id="A0A382YCX2"/>
<feature type="non-terminal residue" evidence="3">
    <location>
        <position position="209"/>
    </location>
</feature>
<dbReference type="InterPro" id="IPR002869">
    <property type="entry name" value="Pyrv_flavodox_OxRed_cen"/>
</dbReference>
<protein>
    <recommendedName>
        <fullName evidence="2">Pyruvate/ketoisovalerate oxidoreductase catalytic domain-containing protein</fullName>
    </recommendedName>
</protein>
<reference evidence="3" key="1">
    <citation type="submission" date="2018-05" db="EMBL/GenBank/DDBJ databases">
        <authorList>
            <person name="Lanie J.A."/>
            <person name="Ng W.-L."/>
            <person name="Kazmierczak K.M."/>
            <person name="Andrzejewski T.M."/>
            <person name="Davidsen T.M."/>
            <person name="Wayne K.J."/>
            <person name="Tettelin H."/>
            <person name="Glass J.I."/>
            <person name="Rusch D."/>
            <person name="Podicherti R."/>
            <person name="Tsui H.-C.T."/>
            <person name="Winkler M.E."/>
        </authorList>
    </citation>
    <scope>NUCLEOTIDE SEQUENCE</scope>
</reference>
<sequence>MVNIINDCSINIATANGTGSQSANLIILQTLFDMGVDVSGKNFFPSNISGLPTWYIIRISEEGYQAPGNGIQIQILMNKATWLKDVEKLEPGTVIIYNSDVGLPIDRDDCILYPVPMTKMARKIHPKLARMIANVIYVGVLAEILNLDQKVIESSISRQFKGKDSAIQLNLTAANAGREYFQEHLEKLDPYTIESRTKDNNAFLIEGNE</sequence>
<evidence type="ECO:0000313" key="3">
    <source>
        <dbReference type="EMBL" id="SVD81157.1"/>
    </source>
</evidence>
<accession>A0A382YCX2</accession>
<name>A0A382YCX2_9ZZZZ</name>
<gene>
    <name evidence="3" type="ORF">METZ01_LOCUS434011</name>
</gene>
<feature type="domain" description="Pyruvate/ketoisovalerate oxidoreductase catalytic" evidence="2">
    <location>
        <begin position="17"/>
        <end position="179"/>
    </location>
</feature>
<dbReference type="Gene3D" id="3.40.920.10">
    <property type="entry name" value="Pyruvate-ferredoxin oxidoreductase, PFOR, domain III"/>
    <property type="match status" value="1"/>
</dbReference>